<evidence type="ECO:0000313" key="3">
    <source>
        <dbReference type="Proteomes" id="UP001066276"/>
    </source>
</evidence>
<evidence type="ECO:0000256" key="1">
    <source>
        <dbReference type="SAM" id="SignalP"/>
    </source>
</evidence>
<dbReference type="AlphaFoldDB" id="A0AAV7LLJ1"/>
<dbReference type="EMBL" id="JANPWB010000015">
    <property type="protein sequence ID" value="KAJ1091379.1"/>
    <property type="molecule type" value="Genomic_DNA"/>
</dbReference>
<comment type="caution">
    <text evidence="2">The sequence shown here is derived from an EMBL/GenBank/DDBJ whole genome shotgun (WGS) entry which is preliminary data.</text>
</comment>
<keyword evidence="3" id="KW-1185">Reference proteome</keyword>
<gene>
    <name evidence="2" type="ORF">NDU88_004505</name>
</gene>
<protein>
    <submittedName>
        <fullName evidence="2">Uncharacterized protein</fullName>
    </submittedName>
</protein>
<name>A0AAV7LLJ1_PLEWA</name>
<keyword evidence="1" id="KW-0732">Signal</keyword>
<evidence type="ECO:0000313" key="2">
    <source>
        <dbReference type="EMBL" id="KAJ1091379.1"/>
    </source>
</evidence>
<proteinExistence type="predicted"/>
<organism evidence="2 3">
    <name type="scientific">Pleurodeles waltl</name>
    <name type="common">Iberian ribbed newt</name>
    <dbReference type="NCBI Taxonomy" id="8319"/>
    <lineage>
        <taxon>Eukaryota</taxon>
        <taxon>Metazoa</taxon>
        <taxon>Chordata</taxon>
        <taxon>Craniata</taxon>
        <taxon>Vertebrata</taxon>
        <taxon>Euteleostomi</taxon>
        <taxon>Amphibia</taxon>
        <taxon>Batrachia</taxon>
        <taxon>Caudata</taxon>
        <taxon>Salamandroidea</taxon>
        <taxon>Salamandridae</taxon>
        <taxon>Pleurodelinae</taxon>
        <taxon>Pleurodeles</taxon>
    </lineage>
</organism>
<feature type="chain" id="PRO_5043586017" evidence="1">
    <location>
        <begin position="22"/>
        <end position="215"/>
    </location>
</feature>
<accession>A0AAV7LLJ1</accession>
<feature type="signal peptide" evidence="1">
    <location>
        <begin position="1"/>
        <end position="21"/>
    </location>
</feature>
<reference evidence="2" key="1">
    <citation type="journal article" date="2022" name="bioRxiv">
        <title>Sequencing and chromosome-scale assembly of the giantPleurodeles waltlgenome.</title>
        <authorList>
            <person name="Brown T."/>
            <person name="Elewa A."/>
            <person name="Iarovenko S."/>
            <person name="Subramanian E."/>
            <person name="Araus A.J."/>
            <person name="Petzold A."/>
            <person name="Susuki M."/>
            <person name="Suzuki K.-i.T."/>
            <person name="Hayashi T."/>
            <person name="Toyoda A."/>
            <person name="Oliveira C."/>
            <person name="Osipova E."/>
            <person name="Leigh N.D."/>
            <person name="Simon A."/>
            <person name="Yun M.H."/>
        </authorList>
    </citation>
    <scope>NUCLEOTIDE SEQUENCE</scope>
    <source>
        <strain evidence="2">20211129_DDA</strain>
        <tissue evidence="2">Liver</tissue>
    </source>
</reference>
<dbReference type="Proteomes" id="UP001066276">
    <property type="component" value="Chromosome 11"/>
</dbReference>
<sequence>MEAGLASSLRWLRLLSGGSAGAGGGAASAGGRLQPVSCSLGNLPTAAAGAAAGGGPTVSGAGGGACGGATGGAGRGAGAGAASGGGRLQPFSCSFGQLPTGDAADDSSGGSGGAGGGPAGAAARGAIGRAGGSAGGHQGFTCILLRFSAPSSPWQMMLYPWLCGGMVWSFAGVGGTLAVLTGAPFEPLGVAGFTLDGNLVAGVLAWVLDTLARGE</sequence>